<evidence type="ECO:0000256" key="10">
    <source>
        <dbReference type="HAMAP-Rule" id="MF_01043"/>
    </source>
</evidence>
<keyword evidence="1 10" id="KW-1003">Cell membrane</keyword>
<dbReference type="GO" id="GO:0008654">
    <property type="term" value="P:phospholipid biosynthetic process"/>
    <property type="evidence" value="ECO:0007669"/>
    <property type="project" value="UniProtKB-UniRule"/>
</dbReference>
<dbReference type="NCBIfam" id="TIGR00023">
    <property type="entry name" value="glycerol-3-phosphate 1-O-acyltransferase PlsY"/>
    <property type="match status" value="1"/>
</dbReference>
<keyword evidence="11" id="KW-0012">Acyltransferase</keyword>
<evidence type="ECO:0000256" key="7">
    <source>
        <dbReference type="ARBA" id="ARBA00023136"/>
    </source>
</evidence>
<dbReference type="InterPro" id="IPR003811">
    <property type="entry name" value="G3P_acylTferase_PlsY"/>
</dbReference>
<gene>
    <name evidence="10" type="primary">plsY</name>
    <name evidence="11" type="ORF">BCF59_0266</name>
</gene>
<evidence type="ECO:0000256" key="3">
    <source>
        <dbReference type="ARBA" id="ARBA00022679"/>
    </source>
</evidence>
<comment type="subcellular location">
    <subcellularLocation>
        <location evidence="10">Cell membrane</location>
        <topology evidence="10">Multi-pass membrane protein</topology>
    </subcellularLocation>
</comment>
<evidence type="ECO:0000256" key="9">
    <source>
        <dbReference type="ARBA" id="ARBA00023264"/>
    </source>
</evidence>
<feature type="transmembrane region" description="Helical" evidence="10">
    <location>
        <begin position="144"/>
        <end position="170"/>
    </location>
</feature>
<sequence length="259" mass="29391">MVTFLSIITNLMFLLLGYLIGSLNTSLIIGKKFFKIDVREHHSKNAGYTNAKRVLGSKIAALILFIDIFKSILAVLIAFGISYVINKDIQSRLKNSDELVDFRAVSLITHQLYLFPIIAGIGNLIGHVWPVFFDFRGGKGVASIIGILVTINIILVVIFIIVYFIVLYFWKYVSLSSALAASISGLFALIPWISADILGYFNGYGDMFWLKTNLFYITFIFYLLALAVLLWSHRSNFIRIKEKTERKVDLFKNNKNVKL</sequence>
<evidence type="ECO:0000313" key="12">
    <source>
        <dbReference type="Proteomes" id="UP000295757"/>
    </source>
</evidence>
<dbReference type="Pfam" id="PF02660">
    <property type="entry name" value="G3P_acyltransf"/>
    <property type="match status" value="1"/>
</dbReference>
<keyword evidence="9 10" id="KW-1208">Phospholipid metabolism</keyword>
<protein>
    <recommendedName>
        <fullName evidence="10">Glycerol-3-phosphate acyltransferase</fullName>
    </recommendedName>
    <alternativeName>
        <fullName evidence="10">Acyl-PO4 G3P acyltransferase</fullName>
    </alternativeName>
    <alternativeName>
        <fullName evidence="10">Acyl-phosphate--glycerol-3-phosphate acyltransferase</fullName>
    </alternativeName>
    <alternativeName>
        <fullName evidence="10">G3P acyltransferase</fullName>
        <shortName evidence="10">GPAT</shortName>
        <ecNumber evidence="10">2.3.1.275</ecNumber>
    </alternativeName>
    <alternativeName>
        <fullName evidence="10">Lysophosphatidic acid synthase</fullName>
        <shortName evidence="10">LPA synthase</shortName>
    </alternativeName>
</protein>
<feature type="transmembrane region" description="Helical" evidence="10">
    <location>
        <begin position="7"/>
        <end position="29"/>
    </location>
</feature>
<accession>A0A4R7UCY2</accession>
<evidence type="ECO:0000256" key="8">
    <source>
        <dbReference type="ARBA" id="ARBA00023209"/>
    </source>
</evidence>
<comment type="catalytic activity">
    <reaction evidence="10">
        <text>an acyl phosphate + sn-glycerol 3-phosphate = a 1-acyl-sn-glycero-3-phosphate + phosphate</text>
        <dbReference type="Rhea" id="RHEA:34075"/>
        <dbReference type="ChEBI" id="CHEBI:43474"/>
        <dbReference type="ChEBI" id="CHEBI:57597"/>
        <dbReference type="ChEBI" id="CHEBI:57970"/>
        <dbReference type="ChEBI" id="CHEBI:59918"/>
        <dbReference type="EC" id="2.3.1.275"/>
    </reaction>
</comment>
<organism evidence="11 12">
    <name type="scientific">Mycoplasmopsis mustelae</name>
    <dbReference type="NCBI Taxonomy" id="171289"/>
    <lineage>
        <taxon>Bacteria</taxon>
        <taxon>Bacillati</taxon>
        <taxon>Mycoplasmatota</taxon>
        <taxon>Mycoplasmoidales</taxon>
        <taxon>Metamycoplasmataceae</taxon>
        <taxon>Mycoplasmopsis</taxon>
    </lineage>
</organism>
<keyword evidence="2 10" id="KW-0444">Lipid biosynthesis</keyword>
<feature type="transmembrane region" description="Helical" evidence="10">
    <location>
        <begin position="213"/>
        <end position="231"/>
    </location>
</feature>
<keyword evidence="12" id="KW-1185">Reference proteome</keyword>
<dbReference type="GO" id="GO:0005886">
    <property type="term" value="C:plasma membrane"/>
    <property type="evidence" value="ECO:0007669"/>
    <property type="project" value="UniProtKB-SubCell"/>
</dbReference>
<keyword evidence="6 10" id="KW-0443">Lipid metabolism</keyword>
<dbReference type="AlphaFoldDB" id="A0A4R7UCY2"/>
<dbReference type="OrthoDB" id="9777124at2"/>
<comment type="function">
    <text evidence="10">Catalyzes the transfer of an acyl group from acyl-phosphate (acyl-PO(4)) to glycerol-3-phosphate (G3P) to form lysophosphatidic acid (LPA). This enzyme utilizes acyl-phosphate as fatty acyl donor, but not acyl-CoA or acyl-ACP.</text>
</comment>
<reference evidence="11 12" key="1">
    <citation type="submission" date="2019-03" db="EMBL/GenBank/DDBJ databases">
        <title>Genomic Encyclopedia of Archaeal and Bacterial Type Strains, Phase II (KMG-II): from individual species to whole genera.</title>
        <authorList>
            <person name="Goeker M."/>
        </authorList>
    </citation>
    <scope>NUCLEOTIDE SEQUENCE [LARGE SCALE GENOMIC DNA]</scope>
    <source>
        <strain evidence="11 12">ATCC 35214</strain>
    </source>
</reference>
<evidence type="ECO:0000256" key="2">
    <source>
        <dbReference type="ARBA" id="ARBA00022516"/>
    </source>
</evidence>
<evidence type="ECO:0000256" key="6">
    <source>
        <dbReference type="ARBA" id="ARBA00023098"/>
    </source>
</evidence>
<dbReference type="HAMAP" id="MF_01043">
    <property type="entry name" value="PlsY"/>
    <property type="match status" value="1"/>
</dbReference>
<dbReference type="SMART" id="SM01207">
    <property type="entry name" value="G3P_acyltransf"/>
    <property type="match status" value="1"/>
</dbReference>
<comment type="subunit">
    <text evidence="10">Probably interacts with PlsX.</text>
</comment>
<evidence type="ECO:0000313" key="11">
    <source>
        <dbReference type="EMBL" id="TDV24307.1"/>
    </source>
</evidence>
<dbReference type="PANTHER" id="PTHR30309:SF0">
    <property type="entry name" value="GLYCEROL-3-PHOSPHATE ACYLTRANSFERASE-RELATED"/>
    <property type="match status" value="1"/>
</dbReference>
<evidence type="ECO:0000256" key="5">
    <source>
        <dbReference type="ARBA" id="ARBA00022989"/>
    </source>
</evidence>
<dbReference type="GO" id="GO:0043772">
    <property type="term" value="F:acyl-phosphate glycerol-3-phosphate acyltransferase activity"/>
    <property type="evidence" value="ECO:0007669"/>
    <property type="project" value="UniProtKB-UniRule"/>
</dbReference>
<feature type="transmembrane region" description="Helical" evidence="10">
    <location>
        <begin position="177"/>
        <end position="201"/>
    </location>
</feature>
<keyword evidence="5 10" id="KW-1133">Transmembrane helix</keyword>
<evidence type="ECO:0000256" key="4">
    <source>
        <dbReference type="ARBA" id="ARBA00022692"/>
    </source>
</evidence>
<dbReference type="PANTHER" id="PTHR30309">
    <property type="entry name" value="INNER MEMBRANE PROTEIN YGIH"/>
    <property type="match status" value="1"/>
</dbReference>
<comment type="pathway">
    <text evidence="10">Lipid metabolism; phospholipid metabolism.</text>
</comment>
<name>A0A4R7UCY2_9BACT</name>
<dbReference type="RefSeq" id="WP_134110486.1">
    <property type="nucleotide sequence ID" value="NZ_SOCN01000001.1"/>
</dbReference>
<dbReference type="EC" id="2.3.1.275" evidence="10"/>
<comment type="similarity">
    <text evidence="10">Belongs to the PlsY family.</text>
</comment>
<keyword evidence="3 10" id="KW-0808">Transferase</keyword>
<dbReference type="EMBL" id="SOCN01000001">
    <property type="protein sequence ID" value="TDV24307.1"/>
    <property type="molecule type" value="Genomic_DNA"/>
</dbReference>
<comment type="caution">
    <text evidence="11">The sequence shown here is derived from an EMBL/GenBank/DDBJ whole genome shotgun (WGS) entry which is preliminary data.</text>
</comment>
<dbReference type="Proteomes" id="UP000295757">
    <property type="component" value="Unassembled WGS sequence"/>
</dbReference>
<keyword evidence="7 10" id="KW-0472">Membrane</keyword>
<feature type="transmembrane region" description="Helical" evidence="10">
    <location>
        <begin position="59"/>
        <end position="85"/>
    </location>
</feature>
<keyword evidence="4 10" id="KW-0812">Transmembrane</keyword>
<dbReference type="UniPathway" id="UPA00085"/>
<proteinExistence type="inferred from homology"/>
<feature type="transmembrane region" description="Helical" evidence="10">
    <location>
        <begin position="112"/>
        <end position="132"/>
    </location>
</feature>
<keyword evidence="8 10" id="KW-0594">Phospholipid biosynthesis</keyword>
<evidence type="ECO:0000256" key="1">
    <source>
        <dbReference type="ARBA" id="ARBA00022475"/>
    </source>
</evidence>